<keyword evidence="2" id="KW-1185">Reference proteome</keyword>
<dbReference type="AlphaFoldDB" id="A0A9D3YJF3"/>
<dbReference type="EMBL" id="JAIWYP010000015">
    <property type="protein sequence ID" value="KAH3699909.1"/>
    <property type="molecule type" value="Genomic_DNA"/>
</dbReference>
<reference evidence="1" key="1">
    <citation type="journal article" date="2019" name="bioRxiv">
        <title>The Genome of the Zebra Mussel, Dreissena polymorpha: A Resource for Invasive Species Research.</title>
        <authorList>
            <person name="McCartney M.A."/>
            <person name="Auch B."/>
            <person name="Kono T."/>
            <person name="Mallez S."/>
            <person name="Zhang Y."/>
            <person name="Obille A."/>
            <person name="Becker A."/>
            <person name="Abrahante J.E."/>
            <person name="Garbe J."/>
            <person name="Badalamenti J.P."/>
            <person name="Herman A."/>
            <person name="Mangelson H."/>
            <person name="Liachko I."/>
            <person name="Sullivan S."/>
            <person name="Sone E.D."/>
            <person name="Koren S."/>
            <person name="Silverstein K.A.T."/>
            <person name="Beckman K.B."/>
            <person name="Gohl D.M."/>
        </authorList>
    </citation>
    <scope>NUCLEOTIDE SEQUENCE</scope>
    <source>
        <strain evidence="1">Duluth1</strain>
        <tissue evidence="1">Whole animal</tissue>
    </source>
</reference>
<name>A0A9D3YJF3_DREPO</name>
<reference evidence="1" key="2">
    <citation type="submission" date="2020-11" db="EMBL/GenBank/DDBJ databases">
        <authorList>
            <person name="McCartney M.A."/>
            <person name="Auch B."/>
            <person name="Kono T."/>
            <person name="Mallez S."/>
            <person name="Becker A."/>
            <person name="Gohl D.M."/>
            <person name="Silverstein K.A.T."/>
            <person name="Koren S."/>
            <person name="Bechman K.B."/>
            <person name="Herman A."/>
            <person name="Abrahante J.E."/>
            <person name="Garbe J."/>
        </authorList>
    </citation>
    <scope>NUCLEOTIDE SEQUENCE</scope>
    <source>
        <strain evidence="1">Duluth1</strain>
        <tissue evidence="1">Whole animal</tissue>
    </source>
</reference>
<gene>
    <name evidence="1" type="ORF">DPMN_074871</name>
</gene>
<comment type="caution">
    <text evidence="1">The sequence shown here is derived from an EMBL/GenBank/DDBJ whole genome shotgun (WGS) entry which is preliminary data.</text>
</comment>
<protein>
    <submittedName>
        <fullName evidence="1">Uncharacterized protein</fullName>
    </submittedName>
</protein>
<evidence type="ECO:0000313" key="2">
    <source>
        <dbReference type="Proteomes" id="UP000828390"/>
    </source>
</evidence>
<sequence>MSIFRNLNAKCDGQTDRRTLLSDVFDCLSGGPQYFHNNGDEVKKRTVNAGMGLSCLMVSGKAMRMQDMLLRVCLGLKTLKGGGCEGAATIVKRCVDSNVKSYSATFANIRKSVVIRRRLDKLDRHSFHEINAKSQAALTPGVPDC</sequence>
<evidence type="ECO:0000313" key="1">
    <source>
        <dbReference type="EMBL" id="KAH3699909.1"/>
    </source>
</evidence>
<dbReference type="Proteomes" id="UP000828390">
    <property type="component" value="Unassembled WGS sequence"/>
</dbReference>
<proteinExistence type="predicted"/>
<organism evidence="1 2">
    <name type="scientific">Dreissena polymorpha</name>
    <name type="common">Zebra mussel</name>
    <name type="synonym">Mytilus polymorpha</name>
    <dbReference type="NCBI Taxonomy" id="45954"/>
    <lineage>
        <taxon>Eukaryota</taxon>
        <taxon>Metazoa</taxon>
        <taxon>Spiralia</taxon>
        <taxon>Lophotrochozoa</taxon>
        <taxon>Mollusca</taxon>
        <taxon>Bivalvia</taxon>
        <taxon>Autobranchia</taxon>
        <taxon>Heteroconchia</taxon>
        <taxon>Euheterodonta</taxon>
        <taxon>Imparidentia</taxon>
        <taxon>Neoheterodontei</taxon>
        <taxon>Myida</taxon>
        <taxon>Dreissenoidea</taxon>
        <taxon>Dreissenidae</taxon>
        <taxon>Dreissena</taxon>
    </lineage>
</organism>
<accession>A0A9D3YJF3</accession>